<accession>A0A1H0Q7W5</accession>
<organism evidence="1 2">
    <name type="scientific">Halobacillus aidingensis</name>
    <dbReference type="NCBI Taxonomy" id="240303"/>
    <lineage>
        <taxon>Bacteria</taxon>
        <taxon>Bacillati</taxon>
        <taxon>Bacillota</taxon>
        <taxon>Bacilli</taxon>
        <taxon>Bacillales</taxon>
        <taxon>Bacillaceae</taxon>
        <taxon>Halobacillus</taxon>
    </lineage>
</organism>
<dbReference type="GO" id="GO:0008270">
    <property type="term" value="F:zinc ion binding"/>
    <property type="evidence" value="ECO:0007669"/>
    <property type="project" value="InterPro"/>
</dbReference>
<dbReference type="SUPFAM" id="SSF53056">
    <property type="entry name" value="beta-carbonic anhydrase, cab"/>
    <property type="match status" value="1"/>
</dbReference>
<evidence type="ECO:0000313" key="2">
    <source>
        <dbReference type="Proteomes" id="UP000198860"/>
    </source>
</evidence>
<dbReference type="EMBL" id="FNIZ01000012">
    <property type="protein sequence ID" value="SDP13270.1"/>
    <property type="molecule type" value="Genomic_DNA"/>
</dbReference>
<dbReference type="OrthoDB" id="9794613at2"/>
<sequence length="127" mass="14041">MAEKTFATAINCMDGRVQLPVIHWMQERYGTEYIDMITEAGPTKFLLEGPEDQLAAVKTKIDISVDKHGSGVVAIVGHYNCAGNPVERDEKAGQIKESVDLVKSWGFNVDVIGLYVNDQWEVEVITG</sequence>
<dbReference type="STRING" id="240303.SAMN05421677_11285"/>
<protein>
    <recommendedName>
        <fullName evidence="3">Carbonic anhydrase</fullName>
    </recommendedName>
</protein>
<evidence type="ECO:0008006" key="3">
    <source>
        <dbReference type="Google" id="ProtNLM"/>
    </source>
</evidence>
<proteinExistence type="predicted"/>
<dbReference type="GO" id="GO:0004089">
    <property type="term" value="F:carbonate dehydratase activity"/>
    <property type="evidence" value="ECO:0007669"/>
    <property type="project" value="InterPro"/>
</dbReference>
<dbReference type="Pfam" id="PF20393">
    <property type="entry name" value="Pro_CA_2"/>
    <property type="match status" value="1"/>
</dbReference>
<dbReference type="Proteomes" id="UP000198860">
    <property type="component" value="Unassembled WGS sequence"/>
</dbReference>
<evidence type="ECO:0000313" key="1">
    <source>
        <dbReference type="EMBL" id="SDP13270.1"/>
    </source>
</evidence>
<dbReference type="RefSeq" id="WP_089652908.1">
    <property type="nucleotide sequence ID" value="NZ_FNIZ01000012.1"/>
</dbReference>
<dbReference type="InterPro" id="IPR036874">
    <property type="entry name" value="Carbonic_anhydrase_sf"/>
</dbReference>
<gene>
    <name evidence="1" type="ORF">SAMN05421677_11285</name>
</gene>
<name>A0A1H0Q7W5_HALAD</name>
<reference evidence="2" key="1">
    <citation type="submission" date="2016-10" db="EMBL/GenBank/DDBJ databases">
        <authorList>
            <person name="Varghese N."/>
            <person name="Submissions S."/>
        </authorList>
    </citation>
    <scope>NUCLEOTIDE SEQUENCE [LARGE SCALE GENOMIC DNA]</scope>
    <source>
        <strain evidence="2">CGMCC 1.3703</strain>
    </source>
</reference>
<dbReference type="InterPro" id="IPR046871">
    <property type="entry name" value="Pro_CA_2"/>
</dbReference>
<dbReference type="AlphaFoldDB" id="A0A1H0Q7W5"/>
<keyword evidence="2" id="KW-1185">Reference proteome</keyword>